<feature type="transmembrane region" description="Helical" evidence="9">
    <location>
        <begin position="20"/>
        <end position="40"/>
    </location>
</feature>
<name>A0A9Q3UPK0_9GAMM</name>
<comment type="subcellular location">
    <subcellularLocation>
        <location evidence="1">Membrane</location>
        <topology evidence="1">Multi-pass membrane protein</topology>
    </subcellularLocation>
</comment>
<protein>
    <submittedName>
        <fullName evidence="11">Cation diffusion facilitator family transporter</fullName>
    </submittedName>
</protein>
<dbReference type="GO" id="GO:0008324">
    <property type="term" value="F:monoatomic cation transmembrane transporter activity"/>
    <property type="evidence" value="ECO:0007669"/>
    <property type="project" value="InterPro"/>
</dbReference>
<dbReference type="GO" id="GO:0006829">
    <property type="term" value="P:zinc ion transport"/>
    <property type="evidence" value="ECO:0007669"/>
    <property type="project" value="UniProtKB-KW"/>
</dbReference>
<evidence type="ECO:0000256" key="2">
    <source>
        <dbReference type="ARBA" id="ARBA00010212"/>
    </source>
</evidence>
<proteinExistence type="inferred from homology"/>
<keyword evidence="8 9" id="KW-0472">Membrane</keyword>
<keyword evidence="6" id="KW-0406">Ion transport</keyword>
<evidence type="ECO:0000256" key="3">
    <source>
        <dbReference type="ARBA" id="ARBA00022448"/>
    </source>
</evidence>
<gene>
    <name evidence="11" type="ORF">LL252_13010</name>
</gene>
<dbReference type="GO" id="GO:0016020">
    <property type="term" value="C:membrane"/>
    <property type="evidence" value="ECO:0007669"/>
    <property type="project" value="UniProtKB-SubCell"/>
</dbReference>
<evidence type="ECO:0000256" key="4">
    <source>
        <dbReference type="ARBA" id="ARBA00022496"/>
    </source>
</evidence>
<keyword evidence="12" id="KW-1185">Reference proteome</keyword>
<keyword evidence="5 9" id="KW-0812">Transmembrane</keyword>
<evidence type="ECO:0000256" key="8">
    <source>
        <dbReference type="ARBA" id="ARBA00023136"/>
    </source>
</evidence>
<comment type="caution">
    <text evidence="11">The sequence shown here is derived from an EMBL/GenBank/DDBJ whole genome shotgun (WGS) entry which is preliminary data.</text>
</comment>
<dbReference type="InterPro" id="IPR027469">
    <property type="entry name" value="Cation_efflux_TMD_sf"/>
</dbReference>
<dbReference type="Gene3D" id="1.20.1510.10">
    <property type="entry name" value="Cation efflux protein transmembrane domain"/>
    <property type="match status" value="1"/>
</dbReference>
<dbReference type="SUPFAM" id="SSF161111">
    <property type="entry name" value="Cation efflux protein transmembrane domain-like"/>
    <property type="match status" value="1"/>
</dbReference>
<evidence type="ECO:0000256" key="9">
    <source>
        <dbReference type="SAM" id="Phobius"/>
    </source>
</evidence>
<dbReference type="GO" id="GO:0006826">
    <property type="term" value="P:iron ion transport"/>
    <property type="evidence" value="ECO:0007669"/>
    <property type="project" value="UniProtKB-KW"/>
</dbReference>
<accession>A0A9Q3UPK0</accession>
<feature type="transmembrane region" description="Helical" evidence="9">
    <location>
        <begin position="177"/>
        <end position="199"/>
    </location>
</feature>
<evidence type="ECO:0000313" key="11">
    <source>
        <dbReference type="EMBL" id="MCC4309488.1"/>
    </source>
</evidence>
<feature type="transmembrane region" description="Helical" evidence="9">
    <location>
        <begin position="132"/>
        <end position="156"/>
    </location>
</feature>
<organism evidence="11 12">
    <name type="scientific">Alloalcanivorax marinus</name>
    <dbReference type="NCBI Taxonomy" id="1177169"/>
    <lineage>
        <taxon>Bacteria</taxon>
        <taxon>Pseudomonadati</taxon>
        <taxon>Pseudomonadota</taxon>
        <taxon>Gammaproteobacteria</taxon>
        <taxon>Oceanospirillales</taxon>
        <taxon>Alcanivoracaceae</taxon>
        <taxon>Alloalcanivorax</taxon>
    </lineage>
</organism>
<feature type="transmembrane region" description="Helical" evidence="9">
    <location>
        <begin position="89"/>
        <end position="112"/>
    </location>
</feature>
<dbReference type="InterPro" id="IPR002524">
    <property type="entry name" value="Cation_efflux"/>
</dbReference>
<feature type="domain" description="Cation efflux protein transmembrane" evidence="10">
    <location>
        <begin position="32"/>
        <end position="223"/>
    </location>
</feature>
<evidence type="ECO:0000256" key="6">
    <source>
        <dbReference type="ARBA" id="ARBA00022906"/>
    </source>
</evidence>
<evidence type="ECO:0000256" key="7">
    <source>
        <dbReference type="ARBA" id="ARBA00022989"/>
    </source>
</evidence>
<evidence type="ECO:0000256" key="5">
    <source>
        <dbReference type="ARBA" id="ARBA00022692"/>
    </source>
</evidence>
<comment type="similarity">
    <text evidence="2">Belongs to the cation diffusion facilitator (CDF) transporter (TC 2.A.4) family. FieF subfamily.</text>
</comment>
<keyword evidence="7 9" id="KW-1133">Transmembrane helix</keyword>
<dbReference type="InterPro" id="IPR058533">
    <property type="entry name" value="Cation_efflux_TM"/>
</dbReference>
<keyword evidence="4" id="KW-0408">Iron</keyword>
<dbReference type="AlphaFoldDB" id="A0A9Q3UPK0"/>
<evidence type="ECO:0000259" key="10">
    <source>
        <dbReference type="Pfam" id="PF01545"/>
    </source>
</evidence>
<reference evidence="11" key="1">
    <citation type="submission" date="2021-10" db="EMBL/GenBank/DDBJ databases">
        <title>The diversity and Nitrogen Metabolism of Culturable Nitrate-Utilizing Bacteria Within the Oxygen Minimum Zone of the Changjiang (Yangtze River)Estuary.</title>
        <authorList>
            <person name="Zhang D."/>
            <person name="Zheng J."/>
            <person name="Liu S."/>
            <person name="He W."/>
        </authorList>
    </citation>
    <scope>NUCLEOTIDE SEQUENCE</scope>
    <source>
        <strain evidence="11">FXH-223</strain>
    </source>
</reference>
<dbReference type="Proteomes" id="UP001108027">
    <property type="component" value="Unassembled WGS sequence"/>
</dbReference>
<dbReference type="EMBL" id="JAJGNA010000017">
    <property type="protein sequence ID" value="MCC4309488.1"/>
    <property type="molecule type" value="Genomic_DNA"/>
</dbReference>
<keyword evidence="6" id="KW-0862">Zinc</keyword>
<dbReference type="InterPro" id="IPR050291">
    <property type="entry name" value="CDF_Transporter"/>
</dbReference>
<sequence>MKVRAAYRLPDDKHRAVERLVRLEWLNLVLRISIVAVMYFALGNSQAMKAGWYEDILSLLPAIMFLLVVRFRDRTPNERYPYGYQRLTIIAFLAASVALLMMGGFLLVDSLIKLVSMEHPTIGVIELFGHSIWMGWVMIAALAYSVVIPLTLGFFQERLAEQVHEKTVYADAKMSKADWMTGLAAAIGVLGVGAGWWWADALAGALISLDIISDGFKNLREAVGDTLDRHPRFTAKTEPSPLPEELAARLRAMPWVKHAEVRLREEGHVFSGEAFVVPHSDDNLTHNIAEATRALNHHDWRLYEIVITPLPGVGPR</sequence>
<dbReference type="PANTHER" id="PTHR43840">
    <property type="entry name" value="MITOCHONDRIAL METAL TRANSPORTER 1-RELATED"/>
    <property type="match status" value="1"/>
</dbReference>
<evidence type="ECO:0000256" key="1">
    <source>
        <dbReference type="ARBA" id="ARBA00004141"/>
    </source>
</evidence>
<dbReference type="Pfam" id="PF01545">
    <property type="entry name" value="Cation_efflux"/>
    <property type="match status" value="1"/>
</dbReference>
<feature type="transmembrane region" description="Helical" evidence="9">
    <location>
        <begin position="52"/>
        <end position="69"/>
    </location>
</feature>
<keyword evidence="6" id="KW-0864">Zinc transport</keyword>
<dbReference type="NCBIfam" id="TIGR01297">
    <property type="entry name" value="CDF"/>
    <property type="match status" value="1"/>
</dbReference>
<evidence type="ECO:0000313" key="12">
    <source>
        <dbReference type="Proteomes" id="UP001108027"/>
    </source>
</evidence>
<dbReference type="RefSeq" id="WP_228234312.1">
    <property type="nucleotide sequence ID" value="NZ_JAJGNA010000017.1"/>
</dbReference>
<keyword evidence="3" id="KW-0813">Transport</keyword>
<dbReference type="PANTHER" id="PTHR43840:SF15">
    <property type="entry name" value="MITOCHONDRIAL METAL TRANSPORTER 1-RELATED"/>
    <property type="match status" value="1"/>
</dbReference>
<keyword evidence="4" id="KW-0410">Iron transport</keyword>